<protein>
    <submittedName>
        <fullName evidence="2">Uncharacterized protein</fullName>
    </submittedName>
</protein>
<proteinExistence type="predicted"/>
<feature type="region of interest" description="Disordered" evidence="1">
    <location>
        <begin position="106"/>
        <end position="134"/>
    </location>
</feature>
<evidence type="ECO:0000313" key="3">
    <source>
        <dbReference type="Proteomes" id="UP001240678"/>
    </source>
</evidence>
<feature type="region of interest" description="Disordered" evidence="1">
    <location>
        <begin position="41"/>
        <end position="72"/>
    </location>
</feature>
<dbReference type="AlphaFoldDB" id="A0AAJ0DXS1"/>
<evidence type="ECO:0000256" key="1">
    <source>
        <dbReference type="SAM" id="MobiDB-lite"/>
    </source>
</evidence>
<organism evidence="2 3">
    <name type="scientific">Colletotrichum costaricense</name>
    <dbReference type="NCBI Taxonomy" id="1209916"/>
    <lineage>
        <taxon>Eukaryota</taxon>
        <taxon>Fungi</taxon>
        <taxon>Dikarya</taxon>
        <taxon>Ascomycota</taxon>
        <taxon>Pezizomycotina</taxon>
        <taxon>Sordariomycetes</taxon>
        <taxon>Hypocreomycetidae</taxon>
        <taxon>Glomerellales</taxon>
        <taxon>Glomerellaceae</taxon>
        <taxon>Colletotrichum</taxon>
        <taxon>Colletotrichum acutatum species complex</taxon>
    </lineage>
</organism>
<dbReference type="GeneID" id="85342797"/>
<reference evidence="2 3" key="1">
    <citation type="submission" date="2016-10" db="EMBL/GenBank/DDBJ databases">
        <title>The genome sequence of Colletotrichum fioriniae PJ7.</title>
        <authorList>
            <person name="Baroncelli R."/>
        </authorList>
    </citation>
    <scope>NUCLEOTIDE SEQUENCE [LARGE SCALE GENOMIC DNA]</scope>
    <source>
        <strain evidence="2 3">IMI 309622</strain>
    </source>
</reference>
<keyword evidence="3" id="KW-1185">Reference proteome</keyword>
<accession>A0AAJ0DXS1</accession>
<dbReference type="RefSeq" id="XP_060309982.1">
    <property type="nucleotide sequence ID" value="XM_060459250.1"/>
</dbReference>
<comment type="caution">
    <text evidence="2">The sequence shown here is derived from an EMBL/GenBank/DDBJ whole genome shotgun (WGS) entry which is preliminary data.</text>
</comment>
<evidence type="ECO:0000313" key="2">
    <source>
        <dbReference type="EMBL" id="KAK1519446.1"/>
    </source>
</evidence>
<gene>
    <name evidence="2" type="ORF">CCOS01_11097</name>
</gene>
<feature type="compositionally biased region" description="Low complexity" evidence="1">
    <location>
        <begin position="120"/>
        <end position="132"/>
    </location>
</feature>
<name>A0AAJ0DXS1_9PEZI</name>
<sequence>MSQIMDIVRGAQRSLFQQYMSSNWFKVNGEWKKIEYTSVEGSKPSDLTFDARTEPDDPDTSTTGAFESIIPCPPPSTGSGYEAAFEYIFPFRINVSDPGWPISFNPDEAPMGGSNTANNLSSELPTSSGGSSMPSLTPSAYIAYQEEHDFSLLPTPHFLDLGYMLPEEAGHTGMELASHGEDTSNSAESQHA</sequence>
<dbReference type="EMBL" id="MOOE01000012">
    <property type="protein sequence ID" value="KAK1519446.1"/>
    <property type="molecule type" value="Genomic_DNA"/>
</dbReference>
<dbReference type="Proteomes" id="UP001240678">
    <property type="component" value="Unassembled WGS sequence"/>
</dbReference>